<dbReference type="NCBIfam" id="TIGR00254">
    <property type="entry name" value="GGDEF"/>
    <property type="match status" value="1"/>
</dbReference>
<dbReference type="EMBL" id="VSSQ01001046">
    <property type="protein sequence ID" value="MPM04523.1"/>
    <property type="molecule type" value="Genomic_DNA"/>
</dbReference>
<dbReference type="CDD" id="cd00130">
    <property type="entry name" value="PAS"/>
    <property type="match status" value="1"/>
</dbReference>
<dbReference type="InterPro" id="IPR003607">
    <property type="entry name" value="HD/PDEase_dom"/>
</dbReference>
<evidence type="ECO:0000256" key="5">
    <source>
        <dbReference type="ARBA" id="ARBA00023136"/>
    </source>
</evidence>
<dbReference type="InterPro" id="IPR000700">
    <property type="entry name" value="PAS-assoc_C"/>
</dbReference>
<feature type="domain" description="PAC" evidence="8">
    <location>
        <begin position="278"/>
        <end position="331"/>
    </location>
</feature>
<dbReference type="PROSITE" id="PS50112">
    <property type="entry name" value="PAS"/>
    <property type="match status" value="2"/>
</dbReference>
<evidence type="ECO:0000256" key="4">
    <source>
        <dbReference type="ARBA" id="ARBA00022989"/>
    </source>
</evidence>
<dbReference type="InterPro" id="IPR029787">
    <property type="entry name" value="Nucleotide_cyclase"/>
</dbReference>
<evidence type="ECO:0000256" key="1">
    <source>
        <dbReference type="ARBA" id="ARBA00004651"/>
    </source>
</evidence>
<feature type="domain" description="GGDEF" evidence="9">
    <location>
        <begin position="504"/>
        <end position="640"/>
    </location>
</feature>
<dbReference type="GO" id="GO:0000155">
    <property type="term" value="F:phosphorelay sensor kinase activity"/>
    <property type="evidence" value="ECO:0007669"/>
    <property type="project" value="InterPro"/>
</dbReference>
<dbReference type="PROSITE" id="PS50887">
    <property type="entry name" value="GGDEF"/>
    <property type="match status" value="1"/>
</dbReference>
<name>A0A644WQF0_9ZZZZ</name>
<evidence type="ECO:0000259" key="10">
    <source>
        <dbReference type="PROSITE" id="PS51832"/>
    </source>
</evidence>
<dbReference type="PROSITE" id="PS50113">
    <property type="entry name" value="PAC"/>
    <property type="match status" value="1"/>
</dbReference>
<dbReference type="Pfam" id="PF07694">
    <property type="entry name" value="5TM-5TMR_LYT"/>
    <property type="match status" value="1"/>
</dbReference>
<dbReference type="InterPro" id="IPR000014">
    <property type="entry name" value="PAS"/>
</dbReference>
<dbReference type="InterPro" id="IPR000160">
    <property type="entry name" value="GGDEF_dom"/>
</dbReference>
<dbReference type="Gene3D" id="3.30.450.20">
    <property type="entry name" value="PAS domain"/>
    <property type="match status" value="2"/>
</dbReference>
<dbReference type="SMART" id="SM00471">
    <property type="entry name" value="HDc"/>
    <property type="match status" value="1"/>
</dbReference>
<dbReference type="Gene3D" id="1.10.3210.10">
    <property type="entry name" value="Hypothetical protein af1432"/>
    <property type="match status" value="1"/>
</dbReference>
<dbReference type="NCBIfam" id="TIGR00229">
    <property type="entry name" value="sensory_box"/>
    <property type="match status" value="2"/>
</dbReference>
<gene>
    <name evidence="11" type="ORF">SDC9_50801</name>
</gene>
<dbReference type="InterPro" id="IPR043128">
    <property type="entry name" value="Rev_trsase/Diguanyl_cyclase"/>
</dbReference>
<feature type="domain" description="PAS" evidence="7">
    <location>
        <begin position="204"/>
        <end position="274"/>
    </location>
</feature>
<dbReference type="Gene3D" id="3.30.70.270">
    <property type="match status" value="1"/>
</dbReference>
<comment type="subcellular location">
    <subcellularLocation>
        <location evidence="1">Cell membrane</location>
        <topology evidence="1">Multi-pass membrane protein</topology>
    </subcellularLocation>
</comment>
<dbReference type="Pfam" id="PF00990">
    <property type="entry name" value="GGDEF"/>
    <property type="match status" value="1"/>
</dbReference>
<evidence type="ECO:0000259" key="9">
    <source>
        <dbReference type="PROSITE" id="PS50887"/>
    </source>
</evidence>
<dbReference type="PANTHER" id="PTHR43155:SF2">
    <property type="entry name" value="CYCLIC DI-GMP PHOSPHODIESTERASE PA4108"/>
    <property type="match status" value="1"/>
</dbReference>
<reference evidence="11" key="1">
    <citation type="submission" date="2019-08" db="EMBL/GenBank/DDBJ databases">
        <authorList>
            <person name="Kucharzyk K."/>
            <person name="Murdoch R.W."/>
            <person name="Higgins S."/>
            <person name="Loffler F."/>
        </authorList>
    </citation>
    <scope>NUCLEOTIDE SEQUENCE</scope>
</reference>
<accession>A0A644WQF0</accession>
<evidence type="ECO:0000259" key="7">
    <source>
        <dbReference type="PROSITE" id="PS50112"/>
    </source>
</evidence>
<dbReference type="SUPFAM" id="SSF55785">
    <property type="entry name" value="PYP-like sensor domain (PAS domain)"/>
    <property type="match status" value="2"/>
</dbReference>
<keyword evidence="5 6" id="KW-0472">Membrane</keyword>
<keyword evidence="4 6" id="KW-1133">Transmembrane helix</keyword>
<dbReference type="SUPFAM" id="SSF55073">
    <property type="entry name" value="Nucleotide cyclase"/>
    <property type="match status" value="1"/>
</dbReference>
<keyword evidence="2" id="KW-1003">Cell membrane</keyword>
<feature type="transmembrane region" description="Helical" evidence="6">
    <location>
        <begin position="36"/>
        <end position="57"/>
    </location>
</feature>
<dbReference type="Pfam" id="PF08448">
    <property type="entry name" value="PAS_4"/>
    <property type="match status" value="1"/>
</dbReference>
<organism evidence="11">
    <name type="scientific">bioreactor metagenome</name>
    <dbReference type="NCBI Taxonomy" id="1076179"/>
    <lineage>
        <taxon>unclassified sequences</taxon>
        <taxon>metagenomes</taxon>
        <taxon>ecological metagenomes</taxon>
    </lineage>
</organism>
<comment type="caution">
    <text evidence="11">The sequence shown here is derived from an EMBL/GenBank/DDBJ whole genome shotgun (WGS) entry which is preliminary data.</text>
</comment>
<sequence length="821" mass="92466">MDADLLKDLIVNAAMMSVLSALLTFGYNRIHKGRKLTLVVLGLSIGAAGYLIMLQGASFDSLHILDANLVLIGAAGMFYGALPTLIGLGCLILLRVLYGGAGLLAGVAGLIFSAGLGLAWNRWKIRRDLEKQRQRYIFYYVFGLCSVGLALASFFLLPGSLDSDTLRRAALPVSIVYPAAYLIVCSMGFLAGKITYYEVEIKQSERRFQTFFQNAPIGVAIVRGMAEFLFINAMFARILGRSKEELDQSTWQSAVHPDDLLKMAEGMRAFFASEIDEYRDTFRTMRPDGSFIWVYMVVTVIDHDLPRDQAQYYLLTQEITELYESQRALEESARQTKALSERYEEQFYFLRSLLDSMEDWIFSKDVNGVYRSCNKAFARSVGLPEEEIIGRTTEEIVRRLPSGALDHTTLPNVLETDRLLIETGMPQHYEETFGDQSVMEIIKTPYYDHEGKLLGISCIGRNITERKRREAEILYIGEHDVMTGLYNRAYFERYIREMDTRESLPITVVMCDLNALNLVNDSFGHDKGDDLIRGAAHILGACSRDKDVVARIGGDEFFVVMPNTTEEEAKQVLECVESTYASASQQPDSILRYSSLAMGTATKRDAEEPLSETIKIAEEYMYRRKLITQKGVHGAILNSIRSTLFEKSFETQEHADRIAYLARRVGELLNLSADDLDLLQLAAGLHDIGKISIDQAILTKPAPLTDDEWKRLQQHPEIGYRITQAIPELSQISEIVLTHHERWDGSGYPQGLKGEQIPLMARIVAVADAFDAMTEGRHYKEAVSKQEAVEELIRQSGKQFDPVIVKLFTEQVFPFLNGKDT</sequence>
<dbReference type="InterPro" id="IPR013655">
    <property type="entry name" value="PAS_fold_3"/>
</dbReference>
<dbReference type="GO" id="GO:0071555">
    <property type="term" value="P:cell wall organization"/>
    <property type="evidence" value="ECO:0007669"/>
    <property type="project" value="InterPro"/>
</dbReference>
<dbReference type="CDD" id="cd01949">
    <property type="entry name" value="GGDEF"/>
    <property type="match status" value="1"/>
</dbReference>
<dbReference type="InterPro" id="IPR013656">
    <property type="entry name" value="PAS_4"/>
</dbReference>
<dbReference type="SUPFAM" id="SSF109604">
    <property type="entry name" value="HD-domain/PDEase-like"/>
    <property type="match status" value="1"/>
</dbReference>
<feature type="transmembrane region" description="Helical" evidence="6">
    <location>
        <begin position="9"/>
        <end position="30"/>
    </location>
</feature>
<dbReference type="InterPro" id="IPR011620">
    <property type="entry name" value="Sig_transdc_His_kinase_LytS_TM"/>
</dbReference>
<dbReference type="GO" id="GO:0005886">
    <property type="term" value="C:plasma membrane"/>
    <property type="evidence" value="ECO:0007669"/>
    <property type="project" value="UniProtKB-SubCell"/>
</dbReference>
<evidence type="ECO:0000259" key="8">
    <source>
        <dbReference type="PROSITE" id="PS50113"/>
    </source>
</evidence>
<evidence type="ECO:0000256" key="2">
    <source>
        <dbReference type="ARBA" id="ARBA00022475"/>
    </source>
</evidence>
<dbReference type="PROSITE" id="PS51832">
    <property type="entry name" value="HD_GYP"/>
    <property type="match status" value="1"/>
</dbReference>
<feature type="transmembrane region" description="Helical" evidence="6">
    <location>
        <begin position="69"/>
        <end position="94"/>
    </location>
</feature>
<dbReference type="CDD" id="cd00077">
    <property type="entry name" value="HDc"/>
    <property type="match status" value="1"/>
</dbReference>
<dbReference type="Pfam" id="PF08447">
    <property type="entry name" value="PAS_3"/>
    <property type="match status" value="1"/>
</dbReference>
<evidence type="ECO:0000313" key="11">
    <source>
        <dbReference type="EMBL" id="MPM04523.1"/>
    </source>
</evidence>
<dbReference type="PANTHER" id="PTHR43155">
    <property type="entry name" value="CYCLIC DI-GMP PHOSPHODIESTERASE PA4108-RELATED"/>
    <property type="match status" value="1"/>
</dbReference>
<evidence type="ECO:0000256" key="3">
    <source>
        <dbReference type="ARBA" id="ARBA00022692"/>
    </source>
</evidence>
<feature type="transmembrane region" description="Helical" evidence="6">
    <location>
        <begin position="169"/>
        <end position="190"/>
    </location>
</feature>
<protein>
    <submittedName>
        <fullName evidence="11">Uncharacterized protein</fullName>
    </submittedName>
</protein>
<feature type="domain" description="PAS" evidence="7">
    <location>
        <begin position="346"/>
        <end position="417"/>
    </location>
</feature>
<feature type="domain" description="HD-GYP" evidence="10">
    <location>
        <begin position="629"/>
        <end position="821"/>
    </location>
</feature>
<proteinExistence type="predicted"/>
<keyword evidence="3 6" id="KW-0812">Transmembrane</keyword>
<dbReference type="Pfam" id="PF13487">
    <property type="entry name" value="HD_5"/>
    <property type="match status" value="1"/>
</dbReference>
<dbReference type="AlphaFoldDB" id="A0A644WQF0"/>
<feature type="transmembrane region" description="Helical" evidence="6">
    <location>
        <begin position="136"/>
        <end position="157"/>
    </location>
</feature>
<dbReference type="InterPro" id="IPR037522">
    <property type="entry name" value="HD_GYP_dom"/>
</dbReference>
<dbReference type="SMART" id="SM00267">
    <property type="entry name" value="GGDEF"/>
    <property type="match status" value="1"/>
</dbReference>
<evidence type="ECO:0000256" key="6">
    <source>
        <dbReference type="SAM" id="Phobius"/>
    </source>
</evidence>
<dbReference type="InterPro" id="IPR035965">
    <property type="entry name" value="PAS-like_dom_sf"/>
</dbReference>
<dbReference type="SMART" id="SM00091">
    <property type="entry name" value="PAS"/>
    <property type="match status" value="2"/>
</dbReference>
<feature type="transmembrane region" description="Helical" evidence="6">
    <location>
        <begin position="100"/>
        <end position="120"/>
    </location>
</feature>